<accession>A0ABU6KH54</accession>
<dbReference type="RefSeq" id="WP_327607376.1">
    <property type="nucleotide sequence ID" value="NZ_JARZFX010000003.1"/>
</dbReference>
<organism evidence="2 3">
    <name type="scientific">Virgibacillus tibetensis</name>
    <dbReference type="NCBI Taxonomy" id="3042313"/>
    <lineage>
        <taxon>Bacteria</taxon>
        <taxon>Bacillati</taxon>
        <taxon>Bacillota</taxon>
        <taxon>Bacilli</taxon>
        <taxon>Bacillales</taxon>
        <taxon>Bacillaceae</taxon>
        <taxon>Virgibacillus</taxon>
    </lineage>
</organism>
<name>A0ABU6KH54_9BACI</name>
<dbReference type="EMBL" id="JARZFX010000003">
    <property type="protein sequence ID" value="MEC5423812.1"/>
    <property type="molecule type" value="Genomic_DNA"/>
</dbReference>
<reference evidence="2 3" key="1">
    <citation type="journal article" date="2024" name="Int. J. Syst. Evol. Microbiol.">
        <title>Virgibacillus tibetensis sp. nov., isolated from salt lake on the Tibetan Plateau of China.</title>
        <authorList>
            <person name="Phurbu D."/>
            <person name="Liu Z.-X."/>
            <person name="Wang R."/>
            <person name="Zheng Y.-Y."/>
            <person name="Liu H.-C."/>
            <person name="Zhou Y.-G."/>
            <person name="Yu Y.-J."/>
            <person name="Li A.-H."/>
        </authorList>
    </citation>
    <scope>NUCLEOTIDE SEQUENCE [LARGE SCALE GENOMIC DNA]</scope>
    <source>
        <strain evidence="2 3">C22-A2</strain>
    </source>
</reference>
<keyword evidence="1" id="KW-0175">Coiled coil</keyword>
<protein>
    <submittedName>
        <fullName evidence="2">Uncharacterized protein</fullName>
    </submittedName>
</protein>
<evidence type="ECO:0000313" key="3">
    <source>
        <dbReference type="Proteomes" id="UP001335737"/>
    </source>
</evidence>
<sequence>MGNYESTITKEMLTSYYKLTKRKKEIDQELNQLKKKLNNYFDDQVGVNNKGEFEKAGYKLQRQIRKTEKFNDDIAVPRLEEMNMTELIKVIKRTDDSKIKSAINLGLLAEDDLDDCKVISYTAAITVKSVT</sequence>
<proteinExistence type="predicted"/>
<feature type="coiled-coil region" evidence="1">
    <location>
        <begin position="16"/>
        <end position="43"/>
    </location>
</feature>
<evidence type="ECO:0000313" key="2">
    <source>
        <dbReference type="EMBL" id="MEC5423812.1"/>
    </source>
</evidence>
<evidence type="ECO:0000256" key="1">
    <source>
        <dbReference type="SAM" id="Coils"/>
    </source>
</evidence>
<gene>
    <name evidence="2" type="ORF">QGM71_09945</name>
</gene>
<keyword evidence="3" id="KW-1185">Reference proteome</keyword>
<dbReference type="Proteomes" id="UP001335737">
    <property type="component" value="Unassembled WGS sequence"/>
</dbReference>
<comment type="caution">
    <text evidence="2">The sequence shown here is derived from an EMBL/GenBank/DDBJ whole genome shotgun (WGS) entry which is preliminary data.</text>
</comment>